<keyword evidence="8" id="KW-1185">Reference proteome</keyword>
<evidence type="ECO:0000259" key="6">
    <source>
        <dbReference type="PROSITE" id="PS50850"/>
    </source>
</evidence>
<dbReference type="SUPFAM" id="SSF103473">
    <property type="entry name" value="MFS general substrate transporter"/>
    <property type="match status" value="1"/>
</dbReference>
<dbReference type="InParanoid" id="K5WE93"/>
<dbReference type="PANTHER" id="PTHR23502">
    <property type="entry name" value="MAJOR FACILITATOR SUPERFAMILY"/>
    <property type="match status" value="1"/>
</dbReference>
<dbReference type="HOGENOM" id="CLU_008455_11_1_1"/>
<comment type="subcellular location">
    <subcellularLocation>
        <location evidence="1">Membrane</location>
        <topology evidence="1">Multi-pass membrane protein</topology>
    </subcellularLocation>
</comment>
<feature type="transmembrane region" description="Helical" evidence="5">
    <location>
        <begin position="304"/>
        <end position="324"/>
    </location>
</feature>
<evidence type="ECO:0000256" key="2">
    <source>
        <dbReference type="ARBA" id="ARBA00022692"/>
    </source>
</evidence>
<keyword evidence="2 5" id="KW-0812">Transmembrane</keyword>
<reference evidence="7 8" key="1">
    <citation type="journal article" date="2012" name="BMC Genomics">
        <title>Comparative genomics of the white-rot fungi, Phanerochaete carnosa and P. chrysosporium, to elucidate the genetic basis of the distinct wood types they colonize.</title>
        <authorList>
            <person name="Suzuki H."/>
            <person name="MacDonald J."/>
            <person name="Syed K."/>
            <person name="Salamov A."/>
            <person name="Hori C."/>
            <person name="Aerts A."/>
            <person name="Henrissat B."/>
            <person name="Wiebenga A."/>
            <person name="vanKuyk P.A."/>
            <person name="Barry K."/>
            <person name="Lindquist E."/>
            <person name="LaButti K."/>
            <person name="Lapidus A."/>
            <person name="Lucas S."/>
            <person name="Coutinho P."/>
            <person name="Gong Y."/>
            <person name="Samejima M."/>
            <person name="Mahadevan R."/>
            <person name="Abou-Zaid M."/>
            <person name="de Vries R.P."/>
            <person name="Igarashi K."/>
            <person name="Yadav J.S."/>
            <person name="Grigoriev I.V."/>
            <person name="Master E.R."/>
        </authorList>
    </citation>
    <scope>NUCLEOTIDE SEQUENCE [LARGE SCALE GENOMIC DNA]</scope>
    <source>
        <strain evidence="7 8">HHB-10118-sp</strain>
    </source>
</reference>
<evidence type="ECO:0000256" key="3">
    <source>
        <dbReference type="ARBA" id="ARBA00022989"/>
    </source>
</evidence>
<dbReference type="InterPro" id="IPR036259">
    <property type="entry name" value="MFS_trans_sf"/>
</dbReference>
<keyword evidence="3 5" id="KW-1133">Transmembrane helix</keyword>
<keyword evidence="4 5" id="KW-0472">Membrane</keyword>
<feature type="transmembrane region" description="Helical" evidence="5">
    <location>
        <begin position="460"/>
        <end position="479"/>
    </location>
</feature>
<dbReference type="AlphaFoldDB" id="K5WE93"/>
<feature type="transmembrane region" description="Helical" evidence="5">
    <location>
        <begin position="214"/>
        <end position="233"/>
    </location>
</feature>
<feature type="transmembrane region" description="Helical" evidence="5">
    <location>
        <begin position="557"/>
        <end position="575"/>
    </location>
</feature>
<evidence type="ECO:0000256" key="1">
    <source>
        <dbReference type="ARBA" id="ARBA00004141"/>
    </source>
</evidence>
<dbReference type="FunFam" id="1.20.1250.20:FF:000011">
    <property type="entry name" value="MFS multidrug transporter, putative"/>
    <property type="match status" value="1"/>
</dbReference>
<feature type="transmembrane region" description="Helical" evidence="5">
    <location>
        <begin position="491"/>
        <end position="513"/>
    </location>
</feature>
<accession>K5WE93</accession>
<proteinExistence type="predicted"/>
<dbReference type="Proteomes" id="UP000008370">
    <property type="component" value="Unassembled WGS sequence"/>
</dbReference>
<dbReference type="GO" id="GO:1990961">
    <property type="term" value="P:xenobiotic detoxification by transmembrane export across the plasma membrane"/>
    <property type="evidence" value="ECO:0007669"/>
    <property type="project" value="TreeGrafter"/>
</dbReference>
<dbReference type="InterPro" id="IPR020846">
    <property type="entry name" value="MFS_dom"/>
</dbReference>
<feature type="transmembrane region" description="Helical" evidence="5">
    <location>
        <begin position="147"/>
        <end position="166"/>
    </location>
</feature>
<feature type="transmembrane region" description="Helical" evidence="5">
    <location>
        <begin position="374"/>
        <end position="401"/>
    </location>
</feature>
<gene>
    <name evidence="7" type="ORF">PHACADRAFT_93065</name>
</gene>
<feature type="transmembrane region" description="Helical" evidence="5">
    <location>
        <begin position="239"/>
        <end position="260"/>
    </location>
</feature>
<name>K5WE93_PHACS</name>
<evidence type="ECO:0000256" key="5">
    <source>
        <dbReference type="SAM" id="Phobius"/>
    </source>
</evidence>
<dbReference type="PANTHER" id="PTHR23502:SF23">
    <property type="entry name" value="FLUCONAZOLE RESISTANCE PROTEIN 1"/>
    <property type="match status" value="1"/>
</dbReference>
<dbReference type="Gene3D" id="1.20.1250.20">
    <property type="entry name" value="MFS general substrate transporter like domains"/>
    <property type="match status" value="1"/>
</dbReference>
<organism evidence="7 8">
    <name type="scientific">Phanerochaete carnosa (strain HHB-10118-sp)</name>
    <name type="common">White-rot fungus</name>
    <name type="synonym">Peniophora carnosa</name>
    <dbReference type="NCBI Taxonomy" id="650164"/>
    <lineage>
        <taxon>Eukaryota</taxon>
        <taxon>Fungi</taxon>
        <taxon>Dikarya</taxon>
        <taxon>Basidiomycota</taxon>
        <taxon>Agaricomycotina</taxon>
        <taxon>Agaricomycetes</taxon>
        <taxon>Polyporales</taxon>
        <taxon>Phanerochaetaceae</taxon>
        <taxon>Phanerochaete</taxon>
    </lineage>
</organism>
<sequence>MVPALIRDAFVGDVLYHLSRHRLFQHREDRQDFTIPTPPRSVGSIKSGSSSRSILEITTVAEPERPVDEESQLPRVDSEQVTIAICEPSEEQRPARQKILEVEEGDLAKQKEKAPVLQEITESRIVEWYGPNDPEDPQNWSIVKKSFITFQICLLTFSVYIGSAIYSPGIGGISDQFGVSSVAATLGLTLFVVGYGVGPMFLSPLSELPQIGRTTVYILSLALFVVLQVPTALAKNLGALLPLRFVAGFAGSPALATGGASLSDIWAPEYRAVVIGLWSVAGVGGPVLGPLVGGFATQGEDWTWTIWILLWMSGATLIFLMLFLPETSASALLYRRAARLRRITGNKRLKSEGEIEVEHMTVGDIAMMHLVRPFILMFIEPIVAFWNIYVALVYGILYIFIESFRVVFVETHGFNLGENGLAFLGIFVGSALTYAVYAPYALRVLKPHFVNNTFVPEMRLPIAIVGSVLLPISMFWFGWTSDAIVHWSVPIVASALFAAGTYMLFQAGVNYLADCYPRYVASVLAGNDFFRSMVGAAFPLFSTVFFHNLGVGPACSLLGGVAVLMLPIPWILYRYGARIRSWSKYAD</sequence>
<dbReference type="KEGG" id="pco:PHACADRAFT_93065"/>
<dbReference type="GO" id="GO:0005886">
    <property type="term" value="C:plasma membrane"/>
    <property type="evidence" value="ECO:0007669"/>
    <property type="project" value="TreeGrafter"/>
</dbReference>
<evidence type="ECO:0000313" key="8">
    <source>
        <dbReference type="Proteomes" id="UP000008370"/>
    </source>
</evidence>
<dbReference type="OrthoDB" id="3357846at2759"/>
<dbReference type="FunCoup" id="K5WE93">
    <property type="interactions" value="10"/>
</dbReference>
<feature type="transmembrane region" description="Helical" evidence="5">
    <location>
        <begin position="272"/>
        <end position="292"/>
    </location>
</feature>
<feature type="transmembrane region" description="Helical" evidence="5">
    <location>
        <begin position="178"/>
        <end position="202"/>
    </location>
</feature>
<dbReference type="EMBL" id="JH930471">
    <property type="protein sequence ID" value="EKM57364.1"/>
    <property type="molecule type" value="Genomic_DNA"/>
</dbReference>
<dbReference type="PROSITE" id="PS50850">
    <property type="entry name" value="MFS"/>
    <property type="match status" value="1"/>
</dbReference>
<evidence type="ECO:0000256" key="4">
    <source>
        <dbReference type="ARBA" id="ARBA00023136"/>
    </source>
</evidence>
<feature type="transmembrane region" description="Helical" evidence="5">
    <location>
        <begin position="421"/>
        <end position="440"/>
    </location>
</feature>
<dbReference type="GO" id="GO:0015244">
    <property type="term" value="F:fluconazole transmembrane transporter activity"/>
    <property type="evidence" value="ECO:0007669"/>
    <property type="project" value="TreeGrafter"/>
</dbReference>
<dbReference type="GeneID" id="18920813"/>
<protein>
    <recommendedName>
        <fullName evidence="6">Major facilitator superfamily (MFS) profile domain-containing protein</fullName>
    </recommendedName>
</protein>
<evidence type="ECO:0000313" key="7">
    <source>
        <dbReference type="EMBL" id="EKM57364.1"/>
    </source>
</evidence>
<dbReference type="RefSeq" id="XP_007395175.1">
    <property type="nucleotide sequence ID" value="XM_007395113.1"/>
</dbReference>
<feature type="domain" description="Major facilitator superfamily (MFS) profile" evidence="6">
    <location>
        <begin position="148"/>
        <end position="577"/>
    </location>
</feature>
<dbReference type="Pfam" id="PF07690">
    <property type="entry name" value="MFS_1"/>
    <property type="match status" value="1"/>
</dbReference>
<dbReference type="InterPro" id="IPR011701">
    <property type="entry name" value="MFS"/>
</dbReference>
<dbReference type="CDD" id="cd17323">
    <property type="entry name" value="MFS_Tpo1_MDR_like"/>
    <property type="match status" value="1"/>
</dbReference>